<feature type="region of interest" description="Disordered" evidence="1">
    <location>
        <begin position="307"/>
        <end position="333"/>
    </location>
</feature>
<protein>
    <submittedName>
        <fullName evidence="2">Uncharacterized protein</fullName>
    </submittedName>
</protein>
<gene>
    <name evidence="2" type="ORF">AA0117_g10037</name>
</gene>
<feature type="compositionally biased region" description="Acidic residues" evidence="1">
    <location>
        <begin position="312"/>
        <end position="333"/>
    </location>
</feature>
<organism evidence="2 3">
    <name type="scientific">Alternaria alternata</name>
    <name type="common">Alternaria rot fungus</name>
    <name type="synonym">Torula alternata</name>
    <dbReference type="NCBI Taxonomy" id="5599"/>
    <lineage>
        <taxon>Eukaryota</taxon>
        <taxon>Fungi</taxon>
        <taxon>Dikarya</taxon>
        <taxon>Ascomycota</taxon>
        <taxon>Pezizomycotina</taxon>
        <taxon>Dothideomycetes</taxon>
        <taxon>Pleosporomycetidae</taxon>
        <taxon>Pleosporales</taxon>
        <taxon>Pleosporineae</taxon>
        <taxon>Pleosporaceae</taxon>
        <taxon>Alternaria</taxon>
        <taxon>Alternaria sect. Alternaria</taxon>
        <taxon>Alternaria alternata complex</taxon>
    </lineage>
</organism>
<evidence type="ECO:0000256" key="1">
    <source>
        <dbReference type="SAM" id="MobiDB-lite"/>
    </source>
</evidence>
<reference evidence="3" key="1">
    <citation type="journal article" date="2019" name="bioRxiv">
        <title>Genomics, evolutionary history and diagnostics of the Alternaria alternata species group including apple and Asian pear pathotypes.</title>
        <authorList>
            <person name="Armitage A.D."/>
            <person name="Cockerton H.M."/>
            <person name="Sreenivasaprasad S."/>
            <person name="Woodhall J.W."/>
            <person name="Lane C.R."/>
            <person name="Harrison R.J."/>
            <person name="Clarkson J.P."/>
        </authorList>
    </citation>
    <scope>NUCLEOTIDE SEQUENCE [LARGE SCALE GENOMIC DNA]</scope>
    <source>
        <strain evidence="3">FERA 1177</strain>
    </source>
</reference>
<proteinExistence type="predicted"/>
<name>A0A4Q4N5J0_ALTAL</name>
<dbReference type="EMBL" id="PDXD01000036">
    <property type="protein sequence ID" value="RYN70982.1"/>
    <property type="molecule type" value="Genomic_DNA"/>
</dbReference>
<sequence>MDVCEKHAKTRSSDAKNNTVVEKAQLRKLLTDPATEILTEAMLSTIDMRTGKFITRLLDAWDTIPERILLGDTEGNIHSQPKKPEHTFQLTIKNAKGENVVSRRVINHPHLTKSELREQSGASSSFIVDACFRRFYGNPESSPAIGHPDDNSSTWLEVANDIEKYIDRYELRGPDFFFAFIDWSSAGIDLAGLRAGLEYVGKGYLVPVCPESSRGSHIRTADNFLPLQWWREFRRFAGLEADLSLALSNLFSILYPESNWLFDHAHDSDADVDMLHMVLDFTLRIWRALRDSGKIDPAAIGEAKDTVQEISNDVETERDQDDLEAYVDTTEEE</sequence>
<evidence type="ECO:0000313" key="2">
    <source>
        <dbReference type="EMBL" id="RYN70982.1"/>
    </source>
</evidence>
<dbReference type="Proteomes" id="UP000291422">
    <property type="component" value="Unassembled WGS sequence"/>
</dbReference>
<dbReference type="AlphaFoldDB" id="A0A4Q4N5J0"/>
<accession>A0A4Q4N5J0</accession>
<evidence type="ECO:0000313" key="3">
    <source>
        <dbReference type="Proteomes" id="UP000291422"/>
    </source>
</evidence>
<comment type="caution">
    <text evidence="2">The sequence shown here is derived from an EMBL/GenBank/DDBJ whole genome shotgun (WGS) entry which is preliminary data.</text>
</comment>